<dbReference type="PANTHER" id="PTHR15919:SF13">
    <property type="entry name" value="DAPPER HOMOLOG 2"/>
    <property type="match status" value="1"/>
</dbReference>
<keyword evidence="2" id="KW-0175">Coiled coil</keyword>
<name>A0A8C7A194_NEOVI</name>
<evidence type="ECO:0000256" key="2">
    <source>
        <dbReference type="ARBA" id="ARBA00023054"/>
    </source>
</evidence>
<evidence type="ECO:0000313" key="5">
    <source>
        <dbReference type="Proteomes" id="UP000694425"/>
    </source>
</evidence>
<protein>
    <recommendedName>
        <fullName evidence="6">Dapper homolog 2</fullName>
    </recommendedName>
</protein>
<dbReference type="Pfam" id="PF15268">
    <property type="entry name" value="Dapper"/>
    <property type="match status" value="1"/>
</dbReference>
<sequence>GWWPGDGGPGMATWHAPGTVSGPGLVTHVTFLGLDPKAVPTRPPRKNRQFLPPASLPDCSLTNRLRRQDVGLKTHLEQLDRQIGELQLDGSGPCGRAADGDSRPSSGFYELSDDGSCSLSASRTSVCRDRASSSRGTLLPADPTARPDAGDGRPRSAEETTVHGAPLPAWRPLATEEGVSRPRPVEHASQPFLRAPVPASLRTGDLERVLPSELELQKASADPKSTSVLCPGMDLPAPVLDPKYQCDLVSKGGREVYPYPSPLHAVALQSPLFALHKEALPSPGHSPPREPLPSPAALGSIQTRPVLEAGPAAAYIDRLLRLHGRGIPLRGSVGEQGPPRHEVPLPPPMLGGQRAERDRLVCTPERAGMGRMARSADTGRDSLKQGPECLTATPHPRSLPEEGPEPQNGCVHGETTRGSPPQGRGPAPSPCLQALQPALSCQDGTVRWPTWKGGRESPALAPGLCAQPPFADHGAFLLGLNTGHPKTKAVKVKRGATDKVQPSPGRTFAAPLLPPEWGQGLRRRPVPAGAVPSRSCSEPRLYPVPLLVPLLVTQREGRRAPVQALFPLEVAAGVQVRKQQRRWLSSVEVAGSLGPPKPAVSRARGPQPGCARARPRLPRQDARVRSESEGSEPSAKDASLLYSTVAETSEDGASDHTTSRFGDRESSSSDSEVGAWPRACPPQPSRAPGARRPPLPPMPKLCRIKASKALRRKIRRFQPAALRVMTMV</sequence>
<organism evidence="4 5">
    <name type="scientific">Neovison vison</name>
    <name type="common">American mink</name>
    <name type="synonym">Mustela vison</name>
    <dbReference type="NCBI Taxonomy" id="452646"/>
    <lineage>
        <taxon>Eukaryota</taxon>
        <taxon>Metazoa</taxon>
        <taxon>Chordata</taxon>
        <taxon>Craniata</taxon>
        <taxon>Vertebrata</taxon>
        <taxon>Euteleostomi</taxon>
        <taxon>Mammalia</taxon>
        <taxon>Eutheria</taxon>
        <taxon>Laurasiatheria</taxon>
        <taxon>Carnivora</taxon>
        <taxon>Caniformia</taxon>
        <taxon>Musteloidea</taxon>
        <taxon>Mustelidae</taxon>
        <taxon>Mustelinae</taxon>
        <taxon>Neogale</taxon>
    </lineage>
</organism>
<dbReference type="GO" id="GO:1900108">
    <property type="term" value="P:negative regulation of nodal signaling pathway"/>
    <property type="evidence" value="ECO:0007669"/>
    <property type="project" value="TreeGrafter"/>
</dbReference>
<feature type="region of interest" description="Disordered" evidence="3">
    <location>
        <begin position="330"/>
        <end position="355"/>
    </location>
</feature>
<feature type="compositionally biased region" description="Basic and acidic residues" evidence="3">
    <location>
        <begin position="618"/>
        <end position="628"/>
    </location>
</feature>
<feature type="compositionally biased region" description="Pro residues" evidence="3">
    <location>
        <begin position="284"/>
        <end position="294"/>
    </location>
</feature>
<feature type="compositionally biased region" description="Basic and acidic residues" evidence="3">
    <location>
        <begin position="148"/>
        <end position="161"/>
    </location>
</feature>
<dbReference type="GO" id="GO:0005737">
    <property type="term" value="C:cytoplasm"/>
    <property type="evidence" value="ECO:0007669"/>
    <property type="project" value="TreeGrafter"/>
</dbReference>
<evidence type="ECO:0000256" key="3">
    <source>
        <dbReference type="SAM" id="MobiDB-lite"/>
    </source>
</evidence>
<dbReference type="InterPro" id="IPR024843">
    <property type="entry name" value="Dapper"/>
</dbReference>
<feature type="region of interest" description="Disordered" evidence="3">
    <location>
        <begin position="371"/>
        <end position="430"/>
    </location>
</feature>
<feature type="compositionally biased region" description="Polar residues" evidence="3">
    <location>
        <begin position="115"/>
        <end position="125"/>
    </location>
</feature>
<feature type="region of interest" description="Disordered" evidence="3">
    <location>
        <begin position="589"/>
        <end position="699"/>
    </location>
</feature>
<accession>A0A8C7A194</accession>
<evidence type="ECO:0008006" key="6">
    <source>
        <dbReference type="Google" id="ProtNLM"/>
    </source>
</evidence>
<feature type="compositionally biased region" description="Basic and acidic residues" evidence="3">
    <location>
        <begin position="653"/>
        <end position="667"/>
    </location>
</feature>
<feature type="region of interest" description="Disordered" evidence="3">
    <location>
        <begin position="493"/>
        <end position="520"/>
    </location>
</feature>
<feature type="region of interest" description="Disordered" evidence="3">
    <location>
        <begin position="279"/>
        <end position="298"/>
    </location>
</feature>
<dbReference type="PANTHER" id="PTHR15919">
    <property type="entry name" value="DAPPER-RELATED"/>
    <property type="match status" value="1"/>
</dbReference>
<dbReference type="AlphaFoldDB" id="A0A8C7A194"/>
<dbReference type="GeneTree" id="ENSGT00950000183181"/>
<dbReference type="Ensembl" id="ENSNVIT00000001634.1">
    <property type="protein sequence ID" value="ENSNVIP00000001420.1"/>
    <property type="gene ID" value="ENSNVIG00000001131.1"/>
</dbReference>
<keyword evidence="5" id="KW-1185">Reference proteome</keyword>
<comment type="similarity">
    <text evidence="1">Belongs to the dapper family.</text>
</comment>
<feature type="region of interest" description="Disordered" evidence="3">
    <location>
        <begin position="37"/>
        <end position="56"/>
    </location>
</feature>
<reference evidence="4" key="2">
    <citation type="submission" date="2025-09" db="UniProtKB">
        <authorList>
            <consortium name="Ensembl"/>
        </authorList>
    </citation>
    <scope>IDENTIFICATION</scope>
</reference>
<evidence type="ECO:0000313" key="4">
    <source>
        <dbReference type="Ensembl" id="ENSNVIP00000001420.1"/>
    </source>
</evidence>
<reference evidence="4" key="1">
    <citation type="submission" date="2025-08" db="UniProtKB">
        <authorList>
            <consortium name="Ensembl"/>
        </authorList>
    </citation>
    <scope>IDENTIFICATION</scope>
</reference>
<feature type="region of interest" description="Disordered" evidence="3">
    <location>
        <begin position="86"/>
        <end position="206"/>
    </location>
</feature>
<feature type="compositionally biased region" description="Pro residues" evidence="3">
    <location>
        <begin position="679"/>
        <end position="699"/>
    </location>
</feature>
<dbReference type="Proteomes" id="UP000694425">
    <property type="component" value="Unplaced"/>
</dbReference>
<evidence type="ECO:0000256" key="1">
    <source>
        <dbReference type="ARBA" id="ARBA00010807"/>
    </source>
</evidence>
<proteinExistence type="inferred from homology"/>